<reference evidence="4" key="1">
    <citation type="submission" date="2022-12" db="EMBL/GenBank/DDBJ databases">
        <title>Draft genome assemblies for two species of Escallonia (Escalloniales).</title>
        <authorList>
            <person name="Chanderbali A."/>
            <person name="Dervinis C."/>
            <person name="Anghel I."/>
            <person name="Soltis D."/>
            <person name="Soltis P."/>
            <person name="Zapata F."/>
        </authorList>
    </citation>
    <scope>NUCLEOTIDE SEQUENCE</scope>
    <source>
        <strain evidence="4">UCBG64.0493</strain>
        <tissue evidence="4">Leaf</tissue>
    </source>
</reference>
<dbReference type="Proteomes" id="UP001188597">
    <property type="component" value="Unassembled WGS sequence"/>
</dbReference>
<feature type="chain" id="PRO_5041639073" description="Late embryogenesis abundant protein LEA-2 subgroup domain-containing protein" evidence="3">
    <location>
        <begin position="31"/>
        <end position="322"/>
    </location>
</feature>
<proteinExistence type="predicted"/>
<protein>
    <recommendedName>
        <fullName evidence="6">Late embryogenesis abundant protein LEA-2 subgroup domain-containing protein</fullName>
    </recommendedName>
</protein>
<evidence type="ECO:0008006" key="6">
    <source>
        <dbReference type="Google" id="ProtNLM"/>
    </source>
</evidence>
<dbReference type="GO" id="GO:0098542">
    <property type="term" value="P:defense response to other organism"/>
    <property type="evidence" value="ECO:0007669"/>
    <property type="project" value="InterPro"/>
</dbReference>
<feature type="signal peptide" evidence="3">
    <location>
        <begin position="1"/>
        <end position="30"/>
    </location>
</feature>
<keyword evidence="5" id="KW-1185">Reference proteome</keyword>
<evidence type="ECO:0000256" key="2">
    <source>
        <dbReference type="ARBA" id="ARBA00023136"/>
    </source>
</evidence>
<evidence type="ECO:0000313" key="4">
    <source>
        <dbReference type="EMBL" id="KAK3000613.1"/>
    </source>
</evidence>
<name>A0AA89AFD4_9ASTE</name>
<gene>
    <name evidence="4" type="ORF">RJ639_020821</name>
</gene>
<evidence type="ECO:0000256" key="1">
    <source>
        <dbReference type="ARBA" id="ARBA00004370"/>
    </source>
</evidence>
<dbReference type="PANTHER" id="PTHR31234">
    <property type="entry name" value="LATE EMBRYOGENESIS ABUNDANT (LEA) HYDROXYPROLINE-RICH GLYCOPROTEIN FAMILY"/>
    <property type="match status" value="1"/>
</dbReference>
<comment type="subcellular location">
    <subcellularLocation>
        <location evidence="1">Membrane</location>
    </subcellularLocation>
</comment>
<keyword evidence="2" id="KW-0472">Membrane</keyword>
<dbReference type="GO" id="GO:0016020">
    <property type="term" value="C:membrane"/>
    <property type="evidence" value="ECO:0007669"/>
    <property type="project" value="UniProtKB-SubCell"/>
</dbReference>
<dbReference type="Gene3D" id="2.60.40.1820">
    <property type="match status" value="1"/>
</dbReference>
<comment type="caution">
    <text evidence="4">The sequence shown here is derived from an EMBL/GenBank/DDBJ whole genome shotgun (WGS) entry which is preliminary data.</text>
</comment>
<accession>A0AA89AFD4</accession>
<sequence>MAERMKAYLGLALTIPALLLVIMGWTVSHAESRLGLSDPSSDLVVQKTGIWYNKIGGNLLALTYHTIHICTILHPFQPSFHQNLQEKQLLLAYFPSILTSKQEDMADQRDQSALPLSTEPACSIANTDEESATLHSSQSQEPRRKKRIKTLVLVAFSLTILRARTPKYRLNSISIEDLNLTNSSGSPSFNMKFNAEVAIKNRNFGPYRFRDCYMTFSYRGKRVGEAIITEASAKVLSTKKIVVRLNVTSNAVSSDQSLGRDIASGRLVLTSRSEMRGQVDLMKLKVLKKDRTARMNCSMTTKVMIVASTPFTNERCDHAAYT</sequence>
<dbReference type="InterPro" id="IPR044839">
    <property type="entry name" value="NDR1-like"/>
</dbReference>
<dbReference type="AlphaFoldDB" id="A0AA89AFD4"/>
<keyword evidence="3" id="KW-0732">Signal</keyword>
<dbReference type="EMBL" id="JAVXUP010002970">
    <property type="protein sequence ID" value="KAK3000613.1"/>
    <property type="molecule type" value="Genomic_DNA"/>
</dbReference>
<evidence type="ECO:0000313" key="5">
    <source>
        <dbReference type="Proteomes" id="UP001188597"/>
    </source>
</evidence>
<organism evidence="4 5">
    <name type="scientific">Escallonia herrerae</name>
    <dbReference type="NCBI Taxonomy" id="1293975"/>
    <lineage>
        <taxon>Eukaryota</taxon>
        <taxon>Viridiplantae</taxon>
        <taxon>Streptophyta</taxon>
        <taxon>Embryophyta</taxon>
        <taxon>Tracheophyta</taxon>
        <taxon>Spermatophyta</taxon>
        <taxon>Magnoliopsida</taxon>
        <taxon>eudicotyledons</taxon>
        <taxon>Gunneridae</taxon>
        <taxon>Pentapetalae</taxon>
        <taxon>asterids</taxon>
        <taxon>campanulids</taxon>
        <taxon>Escalloniales</taxon>
        <taxon>Escalloniaceae</taxon>
        <taxon>Escallonia</taxon>
    </lineage>
</organism>
<dbReference type="PANTHER" id="PTHR31234:SF2">
    <property type="entry name" value="OS05G0199100 PROTEIN"/>
    <property type="match status" value="1"/>
</dbReference>
<evidence type="ECO:0000256" key="3">
    <source>
        <dbReference type="SAM" id="SignalP"/>
    </source>
</evidence>